<dbReference type="Proteomes" id="UP000271554">
    <property type="component" value="Chromosome"/>
</dbReference>
<organism evidence="2 3">
    <name type="scientific">Streptomyces hundungensis</name>
    <dbReference type="NCBI Taxonomy" id="1077946"/>
    <lineage>
        <taxon>Bacteria</taxon>
        <taxon>Bacillati</taxon>
        <taxon>Actinomycetota</taxon>
        <taxon>Actinomycetes</taxon>
        <taxon>Kitasatosporales</taxon>
        <taxon>Streptomycetaceae</taxon>
        <taxon>Streptomyces</taxon>
    </lineage>
</organism>
<name>A0A387HPP5_9ACTN</name>
<keyword evidence="1" id="KW-0732">Signal</keyword>
<evidence type="ECO:0000313" key="3">
    <source>
        <dbReference type="Proteomes" id="UP000271554"/>
    </source>
</evidence>
<proteinExistence type="predicted"/>
<dbReference type="KEGG" id="shun:DWB77_05214"/>
<keyword evidence="3" id="KW-1185">Reference proteome</keyword>
<evidence type="ECO:0000313" key="2">
    <source>
        <dbReference type="EMBL" id="AYG83022.1"/>
    </source>
</evidence>
<dbReference type="OrthoDB" id="4350624at2"/>
<feature type="signal peptide" evidence="1">
    <location>
        <begin position="1"/>
        <end position="30"/>
    </location>
</feature>
<sequence length="163" mass="15648">MRKLRKSTSRPVARAALAVGAVAVAGLAFAPGAAAVTPTTATATYDCGVWGGGGATLTATQSGTAATITLTSAVTTPVAVGANQISATLTLAKGGGGTRVFSGKANPALPAGSAVKIGPLNGTVAAGDSLNSYFAGTALKMTIFGVAVSCDATTSQSPGPFVF</sequence>
<feature type="chain" id="PRO_5039231088" evidence="1">
    <location>
        <begin position="31"/>
        <end position="163"/>
    </location>
</feature>
<protein>
    <submittedName>
        <fullName evidence="2">Uncharacterized protein</fullName>
    </submittedName>
</protein>
<gene>
    <name evidence="2" type="ORF">DWB77_05214</name>
</gene>
<dbReference type="EMBL" id="CP032698">
    <property type="protein sequence ID" value="AYG83022.1"/>
    <property type="molecule type" value="Genomic_DNA"/>
</dbReference>
<dbReference type="AlphaFoldDB" id="A0A387HPP5"/>
<accession>A0A387HPP5</accession>
<evidence type="ECO:0000256" key="1">
    <source>
        <dbReference type="SAM" id="SignalP"/>
    </source>
</evidence>
<reference evidence="2 3" key="1">
    <citation type="submission" date="2018-10" db="EMBL/GenBank/DDBJ databases">
        <title>Relationship between Morphology and Antimicrobial Activity in Streptomyces.</title>
        <authorList>
            <person name="Kang H.J."/>
            <person name="Kim S.B."/>
        </authorList>
    </citation>
    <scope>NUCLEOTIDE SEQUENCE [LARGE SCALE GENOMIC DNA]</scope>
    <source>
        <strain evidence="2 3">BH38</strain>
    </source>
</reference>